<evidence type="ECO:0000313" key="1">
    <source>
        <dbReference type="EMBL" id="TFK64549.1"/>
    </source>
</evidence>
<dbReference type="EMBL" id="ML208470">
    <property type="protein sequence ID" value="TFK64549.1"/>
    <property type="molecule type" value="Genomic_DNA"/>
</dbReference>
<evidence type="ECO:0000313" key="2">
    <source>
        <dbReference type="Proteomes" id="UP000308600"/>
    </source>
</evidence>
<proteinExistence type="predicted"/>
<gene>
    <name evidence="1" type="ORF">BDN72DRAFT_261710</name>
</gene>
<dbReference type="Proteomes" id="UP000308600">
    <property type="component" value="Unassembled WGS sequence"/>
</dbReference>
<reference evidence="1 2" key="1">
    <citation type="journal article" date="2019" name="Nat. Ecol. Evol.">
        <title>Megaphylogeny resolves global patterns of mushroom evolution.</title>
        <authorList>
            <person name="Varga T."/>
            <person name="Krizsan K."/>
            <person name="Foldi C."/>
            <person name="Dima B."/>
            <person name="Sanchez-Garcia M."/>
            <person name="Sanchez-Ramirez S."/>
            <person name="Szollosi G.J."/>
            <person name="Szarkandi J.G."/>
            <person name="Papp V."/>
            <person name="Albert L."/>
            <person name="Andreopoulos W."/>
            <person name="Angelini C."/>
            <person name="Antonin V."/>
            <person name="Barry K.W."/>
            <person name="Bougher N.L."/>
            <person name="Buchanan P."/>
            <person name="Buyck B."/>
            <person name="Bense V."/>
            <person name="Catcheside P."/>
            <person name="Chovatia M."/>
            <person name="Cooper J."/>
            <person name="Damon W."/>
            <person name="Desjardin D."/>
            <person name="Finy P."/>
            <person name="Geml J."/>
            <person name="Haridas S."/>
            <person name="Hughes K."/>
            <person name="Justo A."/>
            <person name="Karasinski D."/>
            <person name="Kautmanova I."/>
            <person name="Kiss B."/>
            <person name="Kocsube S."/>
            <person name="Kotiranta H."/>
            <person name="LaButti K.M."/>
            <person name="Lechner B.E."/>
            <person name="Liimatainen K."/>
            <person name="Lipzen A."/>
            <person name="Lukacs Z."/>
            <person name="Mihaltcheva S."/>
            <person name="Morgado L.N."/>
            <person name="Niskanen T."/>
            <person name="Noordeloos M.E."/>
            <person name="Ohm R.A."/>
            <person name="Ortiz-Santana B."/>
            <person name="Ovrebo C."/>
            <person name="Racz N."/>
            <person name="Riley R."/>
            <person name="Savchenko A."/>
            <person name="Shiryaev A."/>
            <person name="Soop K."/>
            <person name="Spirin V."/>
            <person name="Szebenyi C."/>
            <person name="Tomsovsky M."/>
            <person name="Tulloss R.E."/>
            <person name="Uehling J."/>
            <person name="Grigoriev I.V."/>
            <person name="Vagvolgyi C."/>
            <person name="Papp T."/>
            <person name="Martin F.M."/>
            <person name="Miettinen O."/>
            <person name="Hibbett D.S."/>
            <person name="Nagy L.G."/>
        </authorList>
    </citation>
    <scope>NUCLEOTIDE SEQUENCE [LARGE SCALE GENOMIC DNA]</scope>
    <source>
        <strain evidence="1 2">NL-1719</strain>
    </source>
</reference>
<accession>A0ACD3AGY5</accession>
<protein>
    <submittedName>
        <fullName evidence="1">Uncharacterized protein</fullName>
    </submittedName>
</protein>
<sequence length="289" mass="30944">MKLYLSKADHLQSLYSPRPDGTAPLYQTESHGRTTILKKFLNDGGQSTGNTASTANSADETTEVGRLRFSMFSTLVKLGERKYETALFKRSRVFVGPDGNEYRWVAGPLSMLFRNDQSYTLIAQFHLPINHETGYLEISPSGIDIIDFIVLTFIYIERRRRKELTKSVVAAASRSRSSYLGRGGSGTAAAFHQPSRYPGDAVGGVRNQRRAHRGSGGGGVVGDTYGGDIDNHINGYDYSDHHQGWGHGHDHNNGGFDWGDGGGDFGGGGFSGGDNGSGGGVGDSGGGGD</sequence>
<organism evidence="1 2">
    <name type="scientific">Pluteus cervinus</name>
    <dbReference type="NCBI Taxonomy" id="181527"/>
    <lineage>
        <taxon>Eukaryota</taxon>
        <taxon>Fungi</taxon>
        <taxon>Dikarya</taxon>
        <taxon>Basidiomycota</taxon>
        <taxon>Agaricomycotina</taxon>
        <taxon>Agaricomycetes</taxon>
        <taxon>Agaricomycetidae</taxon>
        <taxon>Agaricales</taxon>
        <taxon>Pluteineae</taxon>
        <taxon>Pluteaceae</taxon>
        <taxon>Pluteus</taxon>
    </lineage>
</organism>
<keyword evidence="2" id="KW-1185">Reference proteome</keyword>
<name>A0ACD3AGY5_9AGAR</name>